<gene>
    <name evidence="1" type="ORF">N866_13530</name>
</gene>
<dbReference type="EMBL" id="AXCW01000039">
    <property type="protein sequence ID" value="EYR64267.1"/>
    <property type="molecule type" value="Genomic_DNA"/>
</dbReference>
<protein>
    <submittedName>
        <fullName evidence="1">Uncharacterized protein</fullName>
    </submittedName>
</protein>
<keyword evidence="2" id="KW-1185">Reference proteome</keyword>
<dbReference type="RefSeq" id="WP_034223835.1">
    <property type="nucleotide sequence ID" value="NZ_AXCW01000039.1"/>
</dbReference>
<proteinExistence type="predicted"/>
<name>A0A021VYW0_9CELL</name>
<dbReference type="AlphaFoldDB" id="A0A021VYW0"/>
<accession>A0A021VYW0</accession>
<organism evidence="1 2">
    <name type="scientific">Actinotalea ferrariae CF5-4</name>
    <dbReference type="NCBI Taxonomy" id="948458"/>
    <lineage>
        <taxon>Bacteria</taxon>
        <taxon>Bacillati</taxon>
        <taxon>Actinomycetota</taxon>
        <taxon>Actinomycetes</taxon>
        <taxon>Micrococcales</taxon>
        <taxon>Cellulomonadaceae</taxon>
        <taxon>Actinotalea</taxon>
    </lineage>
</organism>
<dbReference type="Proteomes" id="UP000019753">
    <property type="component" value="Unassembled WGS sequence"/>
</dbReference>
<reference evidence="1 2" key="1">
    <citation type="submission" date="2014-01" db="EMBL/GenBank/DDBJ databases">
        <title>Actinotalea ferrariae CF5-4.</title>
        <authorList>
            <person name="Chen F."/>
            <person name="Li Y."/>
            <person name="Wang G."/>
        </authorList>
    </citation>
    <scope>NUCLEOTIDE SEQUENCE [LARGE SCALE GENOMIC DNA]</scope>
    <source>
        <strain evidence="1 2">CF5-4</strain>
    </source>
</reference>
<evidence type="ECO:0000313" key="1">
    <source>
        <dbReference type="EMBL" id="EYR64267.1"/>
    </source>
</evidence>
<evidence type="ECO:0000313" key="2">
    <source>
        <dbReference type="Proteomes" id="UP000019753"/>
    </source>
</evidence>
<comment type="caution">
    <text evidence="1">The sequence shown here is derived from an EMBL/GenBank/DDBJ whole genome shotgun (WGS) entry which is preliminary data.</text>
</comment>
<dbReference type="OrthoDB" id="5149403at2"/>
<sequence>MVAVSVCPESAARAAMGDGEFWEHVLQRPGHEFEVDGPDLEVQVSRDPCPECGEPGACAWDSEGRPLIHASDGADL</sequence>